<feature type="non-terminal residue" evidence="1">
    <location>
        <position position="163"/>
    </location>
</feature>
<accession>A0A813JXX1</accession>
<evidence type="ECO:0000313" key="1">
    <source>
        <dbReference type="EMBL" id="CAE8688670.1"/>
    </source>
</evidence>
<organism evidence="1 2">
    <name type="scientific">Polarella glacialis</name>
    <name type="common">Dinoflagellate</name>
    <dbReference type="NCBI Taxonomy" id="89957"/>
    <lineage>
        <taxon>Eukaryota</taxon>
        <taxon>Sar</taxon>
        <taxon>Alveolata</taxon>
        <taxon>Dinophyceae</taxon>
        <taxon>Suessiales</taxon>
        <taxon>Suessiaceae</taxon>
        <taxon>Polarella</taxon>
    </lineage>
</organism>
<dbReference type="EMBL" id="CAJNNW010026937">
    <property type="protein sequence ID" value="CAE8688670.1"/>
    <property type="molecule type" value="Genomic_DNA"/>
</dbReference>
<reference evidence="1" key="1">
    <citation type="submission" date="2021-02" db="EMBL/GenBank/DDBJ databases">
        <authorList>
            <person name="Dougan E. K."/>
            <person name="Rhodes N."/>
            <person name="Thang M."/>
            <person name="Chan C."/>
        </authorList>
    </citation>
    <scope>NUCLEOTIDE SEQUENCE</scope>
</reference>
<evidence type="ECO:0000313" key="2">
    <source>
        <dbReference type="Proteomes" id="UP000626109"/>
    </source>
</evidence>
<proteinExistence type="predicted"/>
<name>A0A813JXX1_POLGL</name>
<sequence>MLEPKIVGYTARNNLAEFYRTRFSNSLNTANPAEHVQWMFLDEYEKAFPSTPVMIQEYHMPHDKVGADMKKILEMAEGSPLLKGVSFFEFGVRYDKGGTELAFGMFQLGDFPVAEFDYFGESWSAWCLVPASKANESMPAAVAEAYGGEGLDFGLMCVPDPEK</sequence>
<comment type="caution">
    <text evidence="1">The sequence shown here is derived from an EMBL/GenBank/DDBJ whole genome shotgun (WGS) entry which is preliminary data.</text>
</comment>
<gene>
    <name evidence="1" type="ORF">PGLA2088_LOCUS26047</name>
</gene>
<dbReference type="AlphaFoldDB" id="A0A813JXX1"/>
<dbReference type="Proteomes" id="UP000626109">
    <property type="component" value="Unassembled WGS sequence"/>
</dbReference>
<protein>
    <submittedName>
        <fullName evidence="1">Uncharacterized protein</fullName>
    </submittedName>
</protein>